<name>A0AAD3XK52_NEPGR</name>
<keyword evidence="1" id="KW-0175">Coiled coil</keyword>
<dbReference type="InterPro" id="IPR056813">
    <property type="entry name" value="GIL1_IRKI_C"/>
</dbReference>
<proteinExistence type="predicted"/>
<feature type="compositionally biased region" description="Polar residues" evidence="2">
    <location>
        <begin position="185"/>
        <end position="201"/>
    </location>
</feature>
<dbReference type="PANTHER" id="PTHR31029">
    <property type="entry name" value="CYCLIN-DEPENDENT KINASE-LIKE PROTEIN"/>
    <property type="match status" value="1"/>
</dbReference>
<evidence type="ECO:0000256" key="2">
    <source>
        <dbReference type="SAM" id="MobiDB-lite"/>
    </source>
</evidence>
<sequence length="558" mass="63869">MAAATISKSNSDNIGDLRNEASREEIRVAIAKAVELRELHSALMQGSSPADLRFLSSSSPVARASSQFSAHDYPVFTPCYEDEPLPRYHQIQQERQTLSEWEEYGLGESRHETIHSDYRGENASSRKALPPGFVTSEPHFFQQDDAKSATSLHTNHITVLQSSPTADVLNSRRRRHSLGDFKSANKYSHTAANSQPNKTRGMNLSWLFPRLKKKEKSENSPIRKEREQVSHVFKDLGIVSVEMLRKELMKANQKKDAALKEVGEMKSSFGELKQKLENLEAYCEELKRALRQAVQPEKLGNLSKRGKLVDGSGNGENLTMPVSEEVMVEGFLQIVSEARLSVKHFCKALISQIEESDVHLIESLNLLLRPYKLSLNSKYSKAVLYHSVAIINQVLYQDFENCVFQKNGSPKLLDPQQDRQAQFLSFAALRNLSWNQVLDKGTKYYSEDFGKFCDQKMSFIITTLNWNRKWPEQLLQLFFIAAKCIWLLHLLAFSFYPPLMILRIEENRAFDAHYMEDVFVDRQRVQSPSRVKAMVMPGFYVQDKILRCKVICRYKSVA</sequence>
<feature type="coiled-coil region" evidence="1">
    <location>
        <begin position="241"/>
        <end position="292"/>
    </location>
</feature>
<protein>
    <recommendedName>
        <fullName evidence="3">GIL1/IRKI C-terminal domain-containing protein</fullName>
    </recommendedName>
</protein>
<dbReference type="Pfam" id="PF24994">
    <property type="entry name" value="GIL1_IRKI_C"/>
    <property type="match status" value="1"/>
</dbReference>
<reference evidence="4" key="1">
    <citation type="submission" date="2023-05" db="EMBL/GenBank/DDBJ databases">
        <title>Nepenthes gracilis genome sequencing.</title>
        <authorList>
            <person name="Fukushima K."/>
        </authorList>
    </citation>
    <scope>NUCLEOTIDE SEQUENCE</scope>
    <source>
        <strain evidence="4">SING2019-196</strain>
    </source>
</reference>
<evidence type="ECO:0000313" key="4">
    <source>
        <dbReference type="EMBL" id="GMH07587.1"/>
    </source>
</evidence>
<evidence type="ECO:0000259" key="3">
    <source>
        <dbReference type="Pfam" id="PF24994"/>
    </source>
</evidence>
<dbReference type="InterPro" id="IPR042316">
    <property type="entry name" value="IRKI-like"/>
</dbReference>
<feature type="domain" description="GIL1/IRKI C-terminal" evidence="3">
    <location>
        <begin position="502"/>
        <end position="550"/>
    </location>
</feature>
<dbReference type="Proteomes" id="UP001279734">
    <property type="component" value="Unassembled WGS sequence"/>
</dbReference>
<dbReference type="AlphaFoldDB" id="A0AAD3XK52"/>
<dbReference type="PANTHER" id="PTHR31029:SF3">
    <property type="entry name" value="IRK-INTERACTING PROTEIN"/>
    <property type="match status" value="1"/>
</dbReference>
<dbReference type="EMBL" id="BSYO01000007">
    <property type="protein sequence ID" value="GMH07587.1"/>
    <property type="molecule type" value="Genomic_DNA"/>
</dbReference>
<keyword evidence="5" id="KW-1185">Reference proteome</keyword>
<feature type="region of interest" description="Disordered" evidence="2">
    <location>
        <begin position="178"/>
        <end position="201"/>
    </location>
</feature>
<evidence type="ECO:0000313" key="5">
    <source>
        <dbReference type="Proteomes" id="UP001279734"/>
    </source>
</evidence>
<comment type="caution">
    <text evidence="4">The sequence shown here is derived from an EMBL/GenBank/DDBJ whole genome shotgun (WGS) entry which is preliminary data.</text>
</comment>
<evidence type="ECO:0000256" key="1">
    <source>
        <dbReference type="SAM" id="Coils"/>
    </source>
</evidence>
<organism evidence="4 5">
    <name type="scientific">Nepenthes gracilis</name>
    <name type="common">Slender pitcher plant</name>
    <dbReference type="NCBI Taxonomy" id="150966"/>
    <lineage>
        <taxon>Eukaryota</taxon>
        <taxon>Viridiplantae</taxon>
        <taxon>Streptophyta</taxon>
        <taxon>Embryophyta</taxon>
        <taxon>Tracheophyta</taxon>
        <taxon>Spermatophyta</taxon>
        <taxon>Magnoliopsida</taxon>
        <taxon>eudicotyledons</taxon>
        <taxon>Gunneridae</taxon>
        <taxon>Pentapetalae</taxon>
        <taxon>Caryophyllales</taxon>
        <taxon>Nepenthaceae</taxon>
        <taxon>Nepenthes</taxon>
    </lineage>
</organism>
<accession>A0AAD3XK52</accession>
<gene>
    <name evidence="4" type="ORF">Nepgr_009427</name>
</gene>